<organism evidence="3 4">
    <name type="scientific">Lineolata rhizophorae</name>
    <dbReference type="NCBI Taxonomy" id="578093"/>
    <lineage>
        <taxon>Eukaryota</taxon>
        <taxon>Fungi</taxon>
        <taxon>Dikarya</taxon>
        <taxon>Ascomycota</taxon>
        <taxon>Pezizomycotina</taxon>
        <taxon>Dothideomycetes</taxon>
        <taxon>Dothideomycetes incertae sedis</taxon>
        <taxon>Lineolatales</taxon>
        <taxon>Lineolataceae</taxon>
        <taxon>Lineolata</taxon>
    </lineage>
</organism>
<protein>
    <submittedName>
        <fullName evidence="3">Uncharacterized protein</fullName>
    </submittedName>
</protein>
<evidence type="ECO:0000313" key="4">
    <source>
        <dbReference type="Proteomes" id="UP000799766"/>
    </source>
</evidence>
<proteinExistence type="predicted"/>
<feature type="compositionally biased region" description="Acidic residues" evidence="1">
    <location>
        <begin position="73"/>
        <end position="84"/>
    </location>
</feature>
<feature type="region of interest" description="Disordered" evidence="1">
    <location>
        <begin position="633"/>
        <end position="666"/>
    </location>
</feature>
<dbReference type="EMBL" id="MU001670">
    <property type="protein sequence ID" value="KAF2462102.1"/>
    <property type="molecule type" value="Genomic_DNA"/>
</dbReference>
<gene>
    <name evidence="3" type="ORF">BDY21DRAFT_360099</name>
</gene>
<name>A0A6A6PE52_9PEZI</name>
<evidence type="ECO:0000256" key="1">
    <source>
        <dbReference type="SAM" id="MobiDB-lite"/>
    </source>
</evidence>
<dbReference type="AlphaFoldDB" id="A0A6A6PE52"/>
<sequence>MTASSSLEDSQYELISEGSSDDDAHTASLTESVASESGMDTPDDLSIIDTQDGDEVQLQLPQPLGGHTSDNEQAIEDSESDEDGAGIHDSAPTSRCEHGPFSAHGRSSFLSTLDFPPFPLGDTAGQEIRAVRTLATFSVHDGLPAALRCYNVPPTHNQVALTMRQTMASKQLKLNWRKVYHILFEEETSEEVNVGGLRPIKMKIRQTTGLSPEGKYIPYRDPYYDSPSCPTPDLAVFYTDAFDGAEVPAWFSVLRKLMADELVPCLDISSSPLYGQSPLYGPDGRRVDPTSAVATREMRLCVEARAASTSSMDEDATPQQSTVHHQPDSSPLILDVLPVPLSYLQDTHPDALNRHLTSLMHPHSSVSAKSDEDGSIANESRGWREHWVAIKARRTLNWLFGTAHFLLLALVDSTSAWLRVASRLVDSAWGDHMAPMVRSMEKRVEITANYVRRKKLLLQGVQLALGMILGTFTILVVHLAFMGVTSQLGGVLRISRQDAVVATPTPAAQVASSAVGAPLMTPCEWHACGYAFPGVKVKGWPQGCGEGAGAKVEETRPKGQEKDLGRSLQEWAHKELASYTAAWTGWEEDVVAEAAAPVMKKLDAWSADKKDGVALSSGTGAKNTNNDVVKDASAPKAKAADAASSSSQQQKQKLSKEHQKQQQQLATTPTTALGYLQHLMFPNAAGIGAPQVRDSIALAHRNARALRARVQSEVVRTWETGLMLVDRVRQGELAAAAAASGAAAKAKAKAQREGAVGAAGRASKALGSFFGVDEWRASAAREAGAVRKGWEEGLSQARRRVEEVWREVPVERPSWGRAKRNAVNLQLDGCGGGCGGGYETYAGDT</sequence>
<keyword evidence="4" id="KW-1185">Reference proteome</keyword>
<evidence type="ECO:0000313" key="3">
    <source>
        <dbReference type="EMBL" id="KAF2462102.1"/>
    </source>
</evidence>
<feature type="compositionally biased region" description="Low complexity" evidence="1">
    <location>
        <begin position="633"/>
        <end position="652"/>
    </location>
</feature>
<feature type="region of interest" description="Disordered" evidence="1">
    <location>
        <begin position="1"/>
        <end position="102"/>
    </location>
</feature>
<dbReference type="Proteomes" id="UP000799766">
    <property type="component" value="Unassembled WGS sequence"/>
</dbReference>
<feature type="transmembrane region" description="Helical" evidence="2">
    <location>
        <begin position="463"/>
        <end position="484"/>
    </location>
</feature>
<feature type="region of interest" description="Disordered" evidence="1">
    <location>
        <begin position="306"/>
        <end position="328"/>
    </location>
</feature>
<feature type="transmembrane region" description="Helical" evidence="2">
    <location>
        <begin position="398"/>
        <end position="418"/>
    </location>
</feature>
<keyword evidence="2" id="KW-0812">Transmembrane</keyword>
<keyword evidence="2" id="KW-0472">Membrane</keyword>
<accession>A0A6A6PE52</accession>
<feature type="compositionally biased region" description="Polar residues" evidence="1">
    <location>
        <begin position="307"/>
        <end position="324"/>
    </location>
</feature>
<reference evidence="3" key="1">
    <citation type="journal article" date="2020" name="Stud. Mycol.">
        <title>101 Dothideomycetes genomes: a test case for predicting lifestyles and emergence of pathogens.</title>
        <authorList>
            <person name="Haridas S."/>
            <person name="Albert R."/>
            <person name="Binder M."/>
            <person name="Bloem J."/>
            <person name="Labutti K."/>
            <person name="Salamov A."/>
            <person name="Andreopoulos B."/>
            <person name="Baker S."/>
            <person name="Barry K."/>
            <person name="Bills G."/>
            <person name="Bluhm B."/>
            <person name="Cannon C."/>
            <person name="Castanera R."/>
            <person name="Culley D."/>
            <person name="Daum C."/>
            <person name="Ezra D."/>
            <person name="Gonzalez J."/>
            <person name="Henrissat B."/>
            <person name="Kuo A."/>
            <person name="Liang C."/>
            <person name="Lipzen A."/>
            <person name="Lutzoni F."/>
            <person name="Magnuson J."/>
            <person name="Mondo S."/>
            <person name="Nolan M."/>
            <person name="Ohm R."/>
            <person name="Pangilinan J."/>
            <person name="Park H.-J."/>
            <person name="Ramirez L."/>
            <person name="Alfaro M."/>
            <person name="Sun H."/>
            <person name="Tritt A."/>
            <person name="Yoshinaga Y."/>
            <person name="Zwiers L.-H."/>
            <person name="Turgeon B."/>
            <person name="Goodwin S."/>
            <person name="Spatafora J."/>
            <person name="Crous P."/>
            <person name="Grigoriev I."/>
        </authorList>
    </citation>
    <scope>NUCLEOTIDE SEQUENCE</scope>
    <source>
        <strain evidence="3">ATCC 16933</strain>
    </source>
</reference>
<evidence type="ECO:0000256" key="2">
    <source>
        <dbReference type="SAM" id="Phobius"/>
    </source>
</evidence>
<keyword evidence="2" id="KW-1133">Transmembrane helix</keyword>